<name>A0A9W4X0B8_9GLOM</name>
<feature type="non-terminal residue" evidence="1">
    <location>
        <position position="78"/>
    </location>
</feature>
<dbReference type="Proteomes" id="UP001153678">
    <property type="component" value="Unassembled WGS sequence"/>
</dbReference>
<comment type="caution">
    <text evidence="1">The sequence shown here is derived from an EMBL/GenBank/DDBJ whole genome shotgun (WGS) entry which is preliminary data.</text>
</comment>
<gene>
    <name evidence="1" type="ORF">FWILDA_LOCUS19068</name>
</gene>
<organism evidence="1 2">
    <name type="scientific">Funneliformis geosporum</name>
    <dbReference type="NCBI Taxonomy" id="1117311"/>
    <lineage>
        <taxon>Eukaryota</taxon>
        <taxon>Fungi</taxon>
        <taxon>Fungi incertae sedis</taxon>
        <taxon>Mucoromycota</taxon>
        <taxon>Glomeromycotina</taxon>
        <taxon>Glomeromycetes</taxon>
        <taxon>Glomerales</taxon>
        <taxon>Glomeraceae</taxon>
        <taxon>Funneliformis</taxon>
    </lineage>
</organism>
<dbReference type="EMBL" id="CAMKVN010021300">
    <property type="protein sequence ID" value="CAI2199427.1"/>
    <property type="molecule type" value="Genomic_DNA"/>
</dbReference>
<sequence>MTTSKGQEKIGIYNNVQEMNEVHYHNRSSVTLRKILPPGYITAVNPPFRRSVNSPFLARKDLRVGPKSSVSSNPYNIN</sequence>
<evidence type="ECO:0000313" key="2">
    <source>
        <dbReference type="Proteomes" id="UP001153678"/>
    </source>
</evidence>
<protein>
    <submittedName>
        <fullName evidence="1">18232_t:CDS:1</fullName>
    </submittedName>
</protein>
<keyword evidence="2" id="KW-1185">Reference proteome</keyword>
<proteinExistence type="predicted"/>
<accession>A0A9W4X0B8</accession>
<evidence type="ECO:0000313" key="1">
    <source>
        <dbReference type="EMBL" id="CAI2199427.1"/>
    </source>
</evidence>
<dbReference type="AlphaFoldDB" id="A0A9W4X0B8"/>
<reference evidence="1" key="1">
    <citation type="submission" date="2022-08" db="EMBL/GenBank/DDBJ databases">
        <authorList>
            <person name="Kallberg Y."/>
            <person name="Tangrot J."/>
            <person name="Rosling A."/>
        </authorList>
    </citation>
    <scope>NUCLEOTIDE SEQUENCE</scope>
    <source>
        <strain evidence="1">Wild A</strain>
    </source>
</reference>